<dbReference type="AlphaFoldDB" id="A0A814EA10"/>
<dbReference type="GO" id="GO:0070679">
    <property type="term" value="F:inositol 1,4,5 trisphosphate binding"/>
    <property type="evidence" value="ECO:0007669"/>
    <property type="project" value="TreeGrafter"/>
</dbReference>
<dbReference type="PANTHER" id="PTHR10117:SF54">
    <property type="entry name" value="TRANSIENT RECEPTOR POTENTIAL-GAMMA PROTEIN"/>
    <property type="match status" value="1"/>
</dbReference>
<name>A0A814EA10_9BILA</name>
<evidence type="ECO:0000256" key="1">
    <source>
        <dbReference type="ARBA" id="ARBA00022448"/>
    </source>
</evidence>
<sequence>MLIAMMTRSYENIMHHCDTEWKFSRSKLYMKFIKDGPTVPVPFNLIPAPFFIYEKILKCLKDRKNQEIPTIKIETINNLDHIISLDKKNENSLSIQNIQSYLKNRMSFDNRSLTYRKVIERIVKRFFMQSSRDKQVVKKNFIEFKQDVQIVKQDVLNDFKSTKKDLKKYSIIVNDGVNILMTYVNNKCKNKETIKDNLNELYYKKLNIDDIQIKFDHS</sequence>
<dbReference type="InterPro" id="IPR002153">
    <property type="entry name" value="TRPC_channel"/>
</dbReference>
<dbReference type="GO" id="GO:0015279">
    <property type="term" value="F:store-operated calcium channel activity"/>
    <property type="evidence" value="ECO:0007669"/>
    <property type="project" value="TreeGrafter"/>
</dbReference>
<evidence type="ECO:0000256" key="3">
    <source>
        <dbReference type="ARBA" id="ARBA00023303"/>
    </source>
</evidence>
<keyword evidence="5" id="KW-1185">Reference proteome</keyword>
<dbReference type="Proteomes" id="UP000663879">
    <property type="component" value="Unassembled WGS sequence"/>
</dbReference>
<dbReference type="OrthoDB" id="2373987at2759"/>
<evidence type="ECO:0000313" key="5">
    <source>
        <dbReference type="Proteomes" id="UP000663879"/>
    </source>
</evidence>
<dbReference type="PANTHER" id="PTHR10117">
    <property type="entry name" value="TRANSIENT RECEPTOR POTENTIAL CHANNEL"/>
    <property type="match status" value="1"/>
</dbReference>
<gene>
    <name evidence="4" type="ORF">OXX778_LOCUS14627</name>
</gene>
<dbReference type="GO" id="GO:0051480">
    <property type="term" value="P:regulation of cytosolic calcium ion concentration"/>
    <property type="evidence" value="ECO:0007669"/>
    <property type="project" value="TreeGrafter"/>
</dbReference>
<keyword evidence="3" id="KW-0407">Ion channel</keyword>
<evidence type="ECO:0000313" key="4">
    <source>
        <dbReference type="EMBL" id="CAF0965161.1"/>
    </source>
</evidence>
<comment type="caution">
    <text evidence="4">The sequence shown here is derived from an EMBL/GenBank/DDBJ whole genome shotgun (WGS) entry which is preliminary data.</text>
</comment>
<dbReference type="GO" id="GO:0005886">
    <property type="term" value="C:plasma membrane"/>
    <property type="evidence" value="ECO:0007669"/>
    <property type="project" value="TreeGrafter"/>
</dbReference>
<dbReference type="GO" id="GO:0034703">
    <property type="term" value="C:cation channel complex"/>
    <property type="evidence" value="ECO:0007669"/>
    <property type="project" value="TreeGrafter"/>
</dbReference>
<evidence type="ECO:0000256" key="2">
    <source>
        <dbReference type="ARBA" id="ARBA00023065"/>
    </source>
</evidence>
<proteinExistence type="predicted"/>
<dbReference type="PRINTS" id="PR01097">
    <property type="entry name" value="TRNSRECEPTRP"/>
</dbReference>
<organism evidence="4 5">
    <name type="scientific">Brachionus calyciflorus</name>
    <dbReference type="NCBI Taxonomy" id="104777"/>
    <lineage>
        <taxon>Eukaryota</taxon>
        <taxon>Metazoa</taxon>
        <taxon>Spiralia</taxon>
        <taxon>Gnathifera</taxon>
        <taxon>Rotifera</taxon>
        <taxon>Eurotatoria</taxon>
        <taxon>Monogononta</taxon>
        <taxon>Pseudotrocha</taxon>
        <taxon>Ploima</taxon>
        <taxon>Brachionidae</taxon>
        <taxon>Brachionus</taxon>
    </lineage>
</organism>
<accession>A0A814EA10</accession>
<reference evidence="4" key="1">
    <citation type="submission" date="2021-02" db="EMBL/GenBank/DDBJ databases">
        <authorList>
            <person name="Nowell W R."/>
        </authorList>
    </citation>
    <scope>NUCLEOTIDE SEQUENCE</scope>
    <source>
        <strain evidence="4">Ploen Becks lab</strain>
    </source>
</reference>
<protein>
    <submittedName>
        <fullName evidence="4">Uncharacterized protein</fullName>
    </submittedName>
</protein>
<keyword evidence="1" id="KW-0813">Transport</keyword>
<keyword evidence="2" id="KW-0406">Ion transport</keyword>
<dbReference type="EMBL" id="CAJNOC010003045">
    <property type="protein sequence ID" value="CAF0965161.1"/>
    <property type="molecule type" value="Genomic_DNA"/>
</dbReference>